<evidence type="ECO:0000313" key="2">
    <source>
        <dbReference type="Proteomes" id="UP000070195"/>
    </source>
</evidence>
<evidence type="ECO:0000313" key="1">
    <source>
        <dbReference type="EMBL" id="KXA91816.1"/>
    </source>
</evidence>
<dbReference type="Pfam" id="PF10133">
    <property type="entry name" value="CooT"/>
    <property type="match status" value="1"/>
</dbReference>
<dbReference type="EMBL" id="LHXM01000011">
    <property type="protein sequence ID" value="KXA91816.1"/>
    <property type="molecule type" value="Genomic_DNA"/>
</dbReference>
<name>A0A133UC89_9EURY</name>
<dbReference type="AlphaFoldDB" id="A0A133UC89"/>
<proteinExistence type="predicted"/>
<reference evidence="1 2" key="1">
    <citation type="journal article" date="2016" name="Sci. Rep.">
        <title>Metabolic traits of an uncultured archaeal lineage -MSBL1- from brine pools of the Red Sea.</title>
        <authorList>
            <person name="Mwirichia R."/>
            <person name="Alam I."/>
            <person name="Rashid M."/>
            <person name="Vinu M."/>
            <person name="Ba-Alawi W."/>
            <person name="Anthony Kamau A."/>
            <person name="Kamanda Ngugi D."/>
            <person name="Goker M."/>
            <person name="Klenk H.P."/>
            <person name="Bajic V."/>
            <person name="Stingl U."/>
        </authorList>
    </citation>
    <scope>NUCLEOTIDE SEQUENCE [LARGE SCALE GENOMIC DNA]</scope>
    <source>
        <strain evidence="1">SCGC-AAA259D18</strain>
    </source>
</reference>
<gene>
    <name evidence="1" type="ORF">AKJ63_00780</name>
</gene>
<organism evidence="1 2">
    <name type="scientific">candidate division MSBL1 archaeon SCGC-AAA259D18</name>
    <dbReference type="NCBI Taxonomy" id="1698262"/>
    <lineage>
        <taxon>Archaea</taxon>
        <taxon>Methanobacteriati</taxon>
        <taxon>Methanobacteriota</taxon>
        <taxon>candidate division MSBL1</taxon>
    </lineage>
</organism>
<dbReference type="Proteomes" id="UP000070195">
    <property type="component" value="Unassembled WGS sequence"/>
</dbReference>
<protein>
    <submittedName>
        <fullName evidence="1">Uncharacterized protein</fullName>
    </submittedName>
</protein>
<dbReference type="InterPro" id="IPR019300">
    <property type="entry name" value="CooT"/>
</dbReference>
<sequence length="60" mass="6758">MCEFEVLLDGRKVFEEAVYLKREDGNLLAINILGQEKNLGEVTIEEVDVSSEKLVLTDDS</sequence>
<comment type="caution">
    <text evidence="1">The sequence shown here is derived from an EMBL/GenBank/DDBJ whole genome shotgun (WGS) entry which is preliminary data.</text>
</comment>
<accession>A0A133UC89</accession>
<keyword evidence="2" id="KW-1185">Reference proteome</keyword>